<dbReference type="KEGG" id="sami:SAMIE_1002030"/>
<dbReference type="EMBL" id="AP018664">
    <property type="protein sequence ID" value="BBD96702.1"/>
    <property type="molecule type" value="Genomic_DNA"/>
</dbReference>
<protein>
    <submittedName>
        <fullName evidence="1">Uncharacterized protein</fullName>
    </submittedName>
</protein>
<sequence>MVLALLGDGEGEQRWNPKEWWPHALIWFDLYCPELGRRLAKQRWVYLLAALLQITKSWLSKQPDCEDLITTACYFHDRAEERLHQITRGKQLQSSLSTLLPAPPGFAVDQPDARWRRAGDELVGPQAETAEMLHFLHVLHSQLGVAQHPPDERYATRTPFYQQVQQILQQGTGLPDDLRATAQRMAQALSATVLLAKDPAHARPIAPLAKALPDCFQIAHHLTRCPPRTLIEAQLAHAPLARDRLMLAYDLGMAVADLAMDIFLSGTTKSPAFRPGAYDYLHSLVRYGPKMAGEPAKRGALRSAMPEVPDRPSITGMPMTRAFAERMRVGLLAEPARARLSADLGQEITATPWGAGRAIAAPEARGSL</sequence>
<proteinExistence type="predicted"/>
<keyword evidence="2" id="KW-1185">Reference proteome</keyword>
<accession>A0A494W8I3</accession>
<dbReference type="Proteomes" id="UP000279959">
    <property type="component" value="Chromosome"/>
</dbReference>
<evidence type="ECO:0000313" key="2">
    <source>
        <dbReference type="Proteomes" id="UP000279959"/>
    </source>
</evidence>
<gene>
    <name evidence="1" type="ORF">SAMIE_1002030</name>
</gene>
<organism evidence="1 2">
    <name type="scientific">Sphingobium amiense</name>
    <dbReference type="NCBI Taxonomy" id="135719"/>
    <lineage>
        <taxon>Bacteria</taxon>
        <taxon>Pseudomonadati</taxon>
        <taxon>Pseudomonadota</taxon>
        <taxon>Alphaproteobacteria</taxon>
        <taxon>Sphingomonadales</taxon>
        <taxon>Sphingomonadaceae</taxon>
        <taxon>Sphingobium</taxon>
    </lineage>
</organism>
<name>A0A494W8I3_9SPHN</name>
<dbReference type="AlphaFoldDB" id="A0A494W8I3"/>
<evidence type="ECO:0000313" key="1">
    <source>
        <dbReference type="EMBL" id="BBD96702.1"/>
    </source>
</evidence>
<reference evidence="1 2" key="1">
    <citation type="submission" date="2018-05" db="EMBL/GenBank/DDBJ databases">
        <title>Complete Genome Sequence of the Nonylphenol-Degrading Bacterium Sphingobium amiense DSM 16289T.</title>
        <authorList>
            <person name="Ootsuka M."/>
            <person name="Nishizawa T."/>
            <person name="Ohta H."/>
        </authorList>
    </citation>
    <scope>NUCLEOTIDE SEQUENCE [LARGE SCALE GENOMIC DNA]</scope>
    <source>
        <strain evidence="1 2">DSM 16289</strain>
    </source>
</reference>